<dbReference type="SUPFAM" id="SSF53756">
    <property type="entry name" value="UDP-Glycosyltransferase/glycogen phosphorylase"/>
    <property type="match status" value="1"/>
</dbReference>
<dbReference type="AlphaFoldDB" id="X1KUN3"/>
<accession>X1KUN3</accession>
<gene>
    <name evidence="2" type="ORF">S06H3_03742</name>
</gene>
<feature type="domain" description="Glycosyl transferase family 1" evidence="1">
    <location>
        <begin position="3"/>
        <end position="99"/>
    </location>
</feature>
<name>X1KUN3_9ZZZZ</name>
<evidence type="ECO:0000313" key="2">
    <source>
        <dbReference type="EMBL" id="GAH93869.1"/>
    </source>
</evidence>
<dbReference type="GO" id="GO:0016757">
    <property type="term" value="F:glycosyltransferase activity"/>
    <property type="evidence" value="ECO:0007669"/>
    <property type="project" value="InterPro"/>
</dbReference>
<dbReference type="Pfam" id="PF00534">
    <property type="entry name" value="Glycos_transf_1"/>
    <property type="match status" value="1"/>
</dbReference>
<proteinExistence type="predicted"/>
<dbReference type="InterPro" id="IPR001296">
    <property type="entry name" value="Glyco_trans_1"/>
</dbReference>
<sequence length="136" mass="15248">MQKAEKYEIPKNKIIIQSAERDELPSILSLSDVGIFFIKPVFSKKASSPTKMGELMAMGIPIICNSNVGDVEKIIEKTKAGIIVKSFNKTNYNSVIAQLDNLLNINSETIRNEAMKYFSLKTGVQLYNAVYQKLNK</sequence>
<protein>
    <recommendedName>
        <fullName evidence="1">Glycosyl transferase family 1 domain-containing protein</fullName>
    </recommendedName>
</protein>
<reference evidence="2" key="1">
    <citation type="journal article" date="2014" name="Front. Microbiol.">
        <title>High frequency of phylogenetically diverse reductive dehalogenase-homologous genes in deep subseafloor sedimentary metagenomes.</title>
        <authorList>
            <person name="Kawai M."/>
            <person name="Futagami T."/>
            <person name="Toyoda A."/>
            <person name="Takaki Y."/>
            <person name="Nishi S."/>
            <person name="Hori S."/>
            <person name="Arai W."/>
            <person name="Tsubouchi T."/>
            <person name="Morono Y."/>
            <person name="Uchiyama I."/>
            <person name="Ito T."/>
            <person name="Fujiyama A."/>
            <person name="Inagaki F."/>
            <person name="Takami H."/>
        </authorList>
    </citation>
    <scope>NUCLEOTIDE SEQUENCE</scope>
    <source>
        <strain evidence="2">Expedition CK06-06</strain>
    </source>
</reference>
<organism evidence="2">
    <name type="scientific">marine sediment metagenome</name>
    <dbReference type="NCBI Taxonomy" id="412755"/>
    <lineage>
        <taxon>unclassified sequences</taxon>
        <taxon>metagenomes</taxon>
        <taxon>ecological metagenomes</taxon>
    </lineage>
</organism>
<dbReference type="EMBL" id="BARV01001250">
    <property type="protein sequence ID" value="GAH93869.1"/>
    <property type="molecule type" value="Genomic_DNA"/>
</dbReference>
<evidence type="ECO:0000259" key="1">
    <source>
        <dbReference type="Pfam" id="PF00534"/>
    </source>
</evidence>
<comment type="caution">
    <text evidence="2">The sequence shown here is derived from an EMBL/GenBank/DDBJ whole genome shotgun (WGS) entry which is preliminary data.</text>
</comment>
<dbReference type="Gene3D" id="3.40.50.2000">
    <property type="entry name" value="Glycogen Phosphorylase B"/>
    <property type="match status" value="1"/>
</dbReference>